<name>A0A4D5R8X9_SCOVI</name>
<dbReference type="AlphaFoldDB" id="A0A4D5R8X9"/>
<dbReference type="SUPFAM" id="SSF53067">
    <property type="entry name" value="Actin-like ATPase domain"/>
    <property type="match status" value="2"/>
</dbReference>
<dbReference type="FunFam" id="3.30.420.40:FF:000172">
    <property type="entry name" value="Heat shock 70 kDa protein"/>
    <property type="match status" value="1"/>
</dbReference>
<evidence type="ECO:0000256" key="1">
    <source>
        <dbReference type="ARBA" id="ARBA00007381"/>
    </source>
</evidence>
<evidence type="ECO:0000256" key="4">
    <source>
        <dbReference type="ARBA" id="ARBA00023016"/>
    </source>
</evidence>
<dbReference type="PANTHER" id="PTHR19375">
    <property type="entry name" value="HEAT SHOCK PROTEIN 70KDA"/>
    <property type="match status" value="1"/>
</dbReference>
<accession>A0A4D5R8X9</accession>
<evidence type="ECO:0000256" key="2">
    <source>
        <dbReference type="ARBA" id="ARBA00022741"/>
    </source>
</evidence>
<dbReference type="FunFam" id="3.30.30.30:FF:000001">
    <property type="entry name" value="heat shock 70 kDa protein-like"/>
    <property type="match status" value="1"/>
</dbReference>
<dbReference type="InterPro" id="IPR029047">
    <property type="entry name" value="HSP70_peptide-bd_sf"/>
</dbReference>
<sequence length="643" mass="71708">MKTPAIGIDLGTTYSCVGVFQYGKVEIIANDQGNRTTPSYVAFTDTERLIGDGAKGQVAMNPENTVFDAKRLIGRQYDDPKIQGDLKHWPFHVVNAGGKPKIQVEFKGEKKLFTPEEISSMVLTKMKETAEAYVGEKITDVVVTVPAYFNDAQRQATKNAGAIAGLNVLRIINEPTAAALAYGLDKHLKGERKVLIFDLGGGTFDVSVLNIDEGSMFEVKATAGDTHLGGEDFDSRLVNYFSEEFRRKHRKDLRSNPRAVRRLRTASERAKRTLSSSTEASIEIDALFEGVDFYTKISRARFEELCSDLFRSTLIPVGQALKDAKLDKNSIDDIVLVGGSTRIPRVQKLLKDYFDGKELNLSINPDEAVAYGAAVQAAVLTGDQSRSLQDVLLVDVTPLSLGIETVGGVMTTLIERNSRIPISANKTFTTYSENQTSVSILVFEGERALTKNNNILGTFQLTGIPPAPRGIPKIHVTFDIDANGILNVTAKDECTGRSTHITISNEKGARLSKAEIERMVREAEKYSKEDEEQRQRIASRNALESYVFSLKHDLGNSRLSTKERDMILRECDRVLRWIDNNMFASKYEFDHELRELQKMCNPIISNLYHRGNGYNYNNANNHSNNNYKYSDDSSQEPIIEEVD</sequence>
<evidence type="ECO:0000256" key="3">
    <source>
        <dbReference type="ARBA" id="ARBA00022840"/>
    </source>
</evidence>
<evidence type="ECO:0000256" key="5">
    <source>
        <dbReference type="RuleBase" id="RU003322"/>
    </source>
</evidence>
<dbReference type="InterPro" id="IPR013126">
    <property type="entry name" value="Hsp_70_fam"/>
</dbReference>
<dbReference type="SUPFAM" id="SSF100920">
    <property type="entry name" value="Heat shock protein 70kD (HSP70), peptide-binding domain"/>
    <property type="match status" value="1"/>
</dbReference>
<dbReference type="NCBIfam" id="NF001413">
    <property type="entry name" value="PRK00290.1"/>
    <property type="match status" value="1"/>
</dbReference>
<dbReference type="PROSITE" id="PS00297">
    <property type="entry name" value="HSP70_1"/>
    <property type="match status" value="1"/>
</dbReference>
<dbReference type="InterPro" id="IPR043129">
    <property type="entry name" value="ATPase_NBD"/>
</dbReference>
<keyword evidence="6" id="KW-0175">Coiled coil</keyword>
<dbReference type="EMBL" id="GGNE01000058">
    <property type="protein sequence ID" value="MIC88599.1"/>
    <property type="molecule type" value="Transcribed_RNA"/>
</dbReference>
<dbReference type="GO" id="GO:0005524">
    <property type="term" value="F:ATP binding"/>
    <property type="evidence" value="ECO:0007669"/>
    <property type="project" value="UniProtKB-KW"/>
</dbReference>
<dbReference type="Pfam" id="PF00012">
    <property type="entry name" value="HSP70"/>
    <property type="match status" value="1"/>
</dbReference>
<protein>
    <submittedName>
        <fullName evidence="7">Heat shock protein 70</fullName>
    </submittedName>
</protein>
<keyword evidence="2 5" id="KW-0547">Nucleotide-binding</keyword>
<evidence type="ECO:0000256" key="6">
    <source>
        <dbReference type="SAM" id="Coils"/>
    </source>
</evidence>
<dbReference type="Gene3D" id="3.90.640.10">
    <property type="entry name" value="Actin, Chain A, domain 4"/>
    <property type="match status" value="1"/>
</dbReference>
<dbReference type="PROSITE" id="PS01036">
    <property type="entry name" value="HSP70_3"/>
    <property type="match status" value="1"/>
</dbReference>
<dbReference type="CDD" id="cd10233">
    <property type="entry name" value="ASKHA_NBD_HSP70_HSPA1"/>
    <property type="match status" value="1"/>
</dbReference>
<feature type="coiled-coil region" evidence="6">
    <location>
        <begin position="509"/>
        <end position="536"/>
    </location>
</feature>
<keyword evidence="4 7" id="KW-0346">Stress response</keyword>
<reference evidence="7" key="1">
    <citation type="journal article" date="2018" name="Toxicon">
        <title>Venom-gland transcriptomics and venom proteomics of the giant Florida blue centipede, Scolopendra viridis.</title>
        <authorList>
            <person name="Ward M.J."/>
            <person name="Rokyta D.R."/>
        </authorList>
    </citation>
    <scope>NUCLEOTIDE SEQUENCE</scope>
    <source>
        <tissue evidence="7">Venom gland</tissue>
    </source>
</reference>
<comment type="similarity">
    <text evidence="1 5">Belongs to the heat shock protein 70 family.</text>
</comment>
<organism evidence="7">
    <name type="scientific">Scolopendra viridis</name>
    <name type="common">Giant centipede</name>
    <dbReference type="NCBI Taxonomy" id="118503"/>
    <lineage>
        <taxon>Eukaryota</taxon>
        <taxon>Metazoa</taxon>
        <taxon>Ecdysozoa</taxon>
        <taxon>Arthropoda</taxon>
        <taxon>Myriapoda</taxon>
        <taxon>Chilopoda</taxon>
        <taxon>Pleurostigmophora</taxon>
        <taxon>Scolopendromorpha</taxon>
        <taxon>Scolopendridae</taxon>
        <taxon>Scolopendra</taxon>
    </lineage>
</organism>
<dbReference type="Gene3D" id="2.60.34.10">
    <property type="entry name" value="Substrate Binding Domain Of DNAk, Chain A, domain 1"/>
    <property type="match status" value="1"/>
</dbReference>
<evidence type="ECO:0000313" key="7">
    <source>
        <dbReference type="EMBL" id="MIC88599.1"/>
    </source>
</evidence>
<proteinExistence type="inferred from homology"/>
<dbReference type="Gene3D" id="3.30.420.40">
    <property type="match status" value="2"/>
</dbReference>
<dbReference type="PROSITE" id="PS00329">
    <property type="entry name" value="HSP70_2"/>
    <property type="match status" value="1"/>
</dbReference>
<dbReference type="Gene3D" id="3.30.30.30">
    <property type="match status" value="1"/>
</dbReference>
<dbReference type="FunFam" id="2.60.34.10:FF:000002">
    <property type="entry name" value="Heat shock 70 kDa"/>
    <property type="match status" value="1"/>
</dbReference>
<dbReference type="FunFam" id="3.90.640.10:FF:000002">
    <property type="entry name" value="Heat shock 70 kDa"/>
    <property type="match status" value="1"/>
</dbReference>
<dbReference type="Gene3D" id="1.20.1270.10">
    <property type="match status" value="1"/>
</dbReference>
<dbReference type="SUPFAM" id="SSF100934">
    <property type="entry name" value="Heat shock protein 70kD (HSP70), C-terminal subdomain"/>
    <property type="match status" value="1"/>
</dbReference>
<dbReference type="GO" id="GO:0140662">
    <property type="term" value="F:ATP-dependent protein folding chaperone"/>
    <property type="evidence" value="ECO:0007669"/>
    <property type="project" value="InterPro"/>
</dbReference>
<dbReference type="GO" id="GO:0006950">
    <property type="term" value="P:response to stress"/>
    <property type="evidence" value="ECO:0007669"/>
    <property type="project" value="UniProtKB-ARBA"/>
</dbReference>
<dbReference type="InterPro" id="IPR029048">
    <property type="entry name" value="HSP70_C_sf"/>
</dbReference>
<dbReference type="FunFam" id="3.30.420.40:FF:000026">
    <property type="entry name" value="Heat shock protein 70"/>
    <property type="match status" value="1"/>
</dbReference>
<keyword evidence="3 5" id="KW-0067">ATP-binding</keyword>
<dbReference type="InterPro" id="IPR018181">
    <property type="entry name" value="Heat_shock_70_CS"/>
</dbReference>
<dbReference type="PRINTS" id="PR00301">
    <property type="entry name" value="HEATSHOCK70"/>
</dbReference>